<dbReference type="GO" id="GO:0071555">
    <property type="term" value="P:cell wall organization"/>
    <property type="evidence" value="ECO:0007669"/>
    <property type="project" value="UniProtKB-UniRule"/>
</dbReference>
<evidence type="ECO:0000256" key="2">
    <source>
        <dbReference type="ARBA" id="ARBA00022679"/>
    </source>
</evidence>
<protein>
    <submittedName>
        <fullName evidence="9">Secreted protein</fullName>
    </submittedName>
</protein>
<feature type="region of interest" description="Disordered" evidence="7">
    <location>
        <begin position="1"/>
        <end position="33"/>
    </location>
</feature>
<evidence type="ECO:0000256" key="4">
    <source>
        <dbReference type="ARBA" id="ARBA00022984"/>
    </source>
</evidence>
<dbReference type="PANTHER" id="PTHR30582">
    <property type="entry name" value="L,D-TRANSPEPTIDASE"/>
    <property type="match status" value="1"/>
</dbReference>
<keyword evidence="3 6" id="KW-0133">Cell shape</keyword>
<dbReference type="InterPro" id="IPR038063">
    <property type="entry name" value="Transpep_catalytic_dom"/>
</dbReference>
<keyword evidence="4 6" id="KW-0573">Peptidoglycan synthesis</keyword>
<feature type="active site" description="Nucleophile" evidence="6">
    <location>
        <position position="227"/>
    </location>
</feature>
<name>E2Q131_STRCL</name>
<dbReference type="Proteomes" id="UP000002357">
    <property type="component" value="Chromosome"/>
</dbReference>
<dbReference type="EMBL" id="CM000913">
    <property type="protein sequence ID" value="EFG08536.1"/>
    <property type="molecule type" value="Genomic_DNA"/>
</dbReference>
<dbReference type="Pfam" id="PF03734">
    <property type="entry name" value="YkuD"/>
    <property type="match status" value="1"/>
</dbReference>
<dbReference type="SUPFAM" id="SSF141523">
    <property type="entry name" value="L,D-transpeptidase catalytic domain-like"/>
    <property type="match status" value="1"/>
</dbReference>
<dbReference type="eggNOG" id="COG3409">
    <property type="taxonomic scope" value="Bacteria"/>
</dbReference>
<organism evidence="9 10">
    <name type="scientific">Streptomyces clavuligerus</name>
    <dbReference type="NCBI Taxonomy" id="1901"/>
    <lineage>
        <taxon>Bacteria</taxon>
        <taxon>Bacillati</taxon>
        <taxon>Actinomycetota</taxon>
        <taxon>Actinomycetes</taxon>
        <taxon>Kitasatosporales</taxon>
        <taxon>Streptomycetaceae</taxon>
        <taxon>Streptomyces</taxon>
    </lineage>
</organism>
<dbReference type="GeneID" id="93730025"/>
<evidence type="ECO:0000256" key="3">
    <source>
        <dbReference type="ARBA" id="ARBA00022960"/>
    </source>
</evidence>
<evidence type="ECO:0000259" key="8">
    <source>
        <dbReference type="PROSITE" id="PS52029"/>
    </source>
</evidence>
<dbReference type="UniPathway" id="UPA00219"/>
<keyword evidence="10" id="KW-1185">Reference proteome</keyword>
<dbReference type="GO" id="GO:0016740">
    <property type="term" value="F:transferase activity"/>
    <property type="evidence" value="ECO:0007669"/>
    <property type="project" value="UniProtKB-KW"/>
</dbReference>
<dbReference type="CDD" id="cd16913">
    <property type="entry name" value="YkuD_like"/>
    <property type="match status" value="1"/>
</dbReference>
<dbReference type="AlphaFoldDB" id="E2Q131"/>
<dbReference type="PROSITE" id="PS52029">
    <property type="entry name" value="LD_TPASE"/>
    <property type="match status" value="1"/>
</dbReference>
<proteinExistence type="predicted"/>
<reference evidence="9 10" key="1">
    <citation type="journal article" date="2010" name="Genome Biol. Evol.">
        <title>The sequence of a 1.8-mb bacterial linear plasmid reveals a rich evolutionary reservoir of secondary metabolic pathways.</title>
        <authorList>
            <person name="Medema M.H."/>
            <person name="Trefzer A."/>
            <person name="Kovalchuk A."/>
            <person name="van den Berg M."/>
            <person name="Mueller U."/>
            <person name="Heijne W."/>
            <person name="Wu L."/>
            <person name="Alam M.T."/>
            <person name="Ronning C.M."/>
            <person name="Nierman W.C."/>
            <person name="Bovenberg R.A.L."/>
            <person name="Breitling R."/>
            <person name="Takano E."/>
        </authorList>
    </citation>
    <scope>NUCLEOTIDE SEQUENCE [LARGE SCALE GENOMIC DNA]</scope>
    <source>
        <strain evidence="10">ATCC 27064 / DSM 738 / JCM 4710 / NBRC 13307 / NCIMB 12785 / NRRL 3585 / VKM Ac-602</strain>
    </source>
</reference>
<feature type="domain" description="L,D-TPase catalytic" evidence="8">
    <location>
        <begin position="140"/>
        <end position="251"/>
    </location>
</feature>
<dbReference type="InterPro" id="IPR050979">
    <property type="entry name" value="LD-transpeptidase"/>
</dbReference>
<dbReference type="GO" id="GO:0008360">
    <property type="term" value="P:regulation of cell shape"/>
    <property type="evidence" value="ECO:0007669"/>
    <property type="project" value="UniProtKB-UniRule"/>
</dbReference>
<evidence type="ECO:0000256" key="7">
    <source>
        <dbReference type="SAM" id="MobiDB-lite"/>
    </source>
</evidence>
<evidence type="ECO:0000256" key="5">
    <source>
        <dbReference type="ARBA" id="ARBA00023316"/>
    </source>
</evidence>
<evidence type="ECO:0000313" key="10">
    <source>
        <dbReference type="Proteomes" id="UP000002357"/>
    </source>
</evidence>
<evidence type="ECO:0000313" key="9">
    <source>
        <dbReference type="EMBL" id="EFG08536.1"/>
    </source>
</evidence>
<dbReference type="PANTHER" id="PTHR30582:SF33">
    <property type="entry name" value="EXPORTED PROTEIN"/>
    <property type="match status" value="1"/>
</dbReference>
<dbReference type="InterPro" id="IPR005490">
    <property type="entry name" value="LD_TPept_cat_dom"/>
</dbReference>
<sequence>MNARRSRTGGPARRGRAGSRPGGIRTGRAPSGRRRGAAAAWGLALALTALAPVAPAAAAPAEPCTARTGPYQRPLEEYLGRPVDGVQSTADCEAIRAFQISQDLTPADGYARLATYRWMIAAQARANPNAEGKCPVRGYRVTCLDLDRQLLWVQRSSGVVFDPVPIRSGRDTQETRLGWHSIYWRSRDHVSTIYDNAPMPFAQFFDGGQALHGRYDDLYDGGGSAGCVNLRLSDASELWDLLDIDDQLFIWGTKPGTDG</sequence>
<keyword evidence="2" id="KW-0808">Transferase</keyword>
<evidence type="ECO:0000256" key="1">
    <source>
        <dbReference type="ARBA" id="ARBA00004752"/>
    </source>
</evidence>
<dbReference type="Gene3D" id="2.40.440.10">
    <property type="entry name" value="L,D-transpeptidase catalytic domain-like"/>
    <property type="match status" value="1"/>
</dbReference>
<feature type="compositionally biased region" description="Basic residues" evidence="7">
    <location>
        <begin position="1"/>
        <end position="17"/>
    </location>
</feature>
<dbReference type="OrthoDB" id="8887048at2"/>
<dbReference type="eggNOG" id="COG1376">
    <property type="taxonomic scope" value="Bacteria"/>
</dbReference>
<dbReference type="GO" id="GO:0071972">
    <property type="term" value="F:peptidoglycan L,D-transpeptidase activity"/>
    <property type="evidence" value="ECO:0007669"/>
    <property type="project" value="TreeGrafter"/>
</dbReference>
<gene>
    <name evidence="9" type="ORF">SCLAV_3465</name>
</gene>
<accession>E2Q131</accession>
<keyword evidence="5 6" id="KW-0961">Cell wall biogenesis/degradation</keyword>
<dbReference type="STRING" id="1901.BB341_11355"/>
<dbReference type="GO" id="GO:0005576">
    <property type="term" value="C:extracellular region"/>
    <property type="evidence" value="ECO:0007669"/>
    <property type="project" value="TreeGrafter"/>
</dbReference>
<evidence type="ECO:0000256" key="6">
    <source>
        <dbReference type="PROSITE-ProRule" id="PRU01373"/>
    </source>
</evidence>
<dbReference type="RefSeq" id="WP_003961418.1">
    <property type="nucleotide sequence ID" value="NZ_CM000913.1"/>
</dbReference>
<feature type="active site" description="Proton donor/acceptor" evidence="6">
    <location>
        <position position="212"/>
    </location>
</feature>
<dbReference type="GO" id="GO:0018104">
    <property type="term" value="P:peptidoglycan-protein cross-linking"/>
    <property type="evidence" value="ECO:0007669"/>
    <property type="project" value="TreeGrafter"/>
</dbReference>
<comment type="pathway">
    <text evidence="1 6">Cell wall biogenesis; peptidoglycan biosynthesis.</text>
</comment>